<evidence type="ECO:0000313" key="4">
    <source>
        <dbReference type="Proteomes" id="UP000588112"/>
    </source>
</evidence>
<accession>A0A7W8Z8N2</accession>
<evidence type="ECO:0000259" key="2">
    <source>
        <dbReference type="Pfam" id="PF01243"/>
    </source>
</evidence>
<dbReference type="SUPFAM" id="SSF50475">
    <property type="entry name" value="FMN-binding split barrel"/>
    <property type="match status" value="1"/>
</dbReference>
<comment type="caution">
    <text evidence="3">The sequence shown here is derived from an EMBL/GenBank/DDBJ whole genome shotgun (WGS) entry which is preliminary data.</text>
</comment>
<dbReference type="Gene3D" id="2.30.110.10">
    <property type="entry name" value="Electron Transport, Fmn-binding Protein, Chain A"/>
    <property type="match status" value="1"/>
</dbReference>
<protein>
    <submittedName>
        <fullName evidence="3">PPOX class probable F420-dependent enzyme</fullName>
    </submittedName>
</protein>
<dbReference type="PANTHER" id="PTHR35176">
    <property type="entry name" value="HEME OXYGENASE HI_0854-RELATED"/>
    <property type="match status" value="1"/>
</dbReference>
<dbReference type="InterPro" id="IPR052019">
    <property type="entry name" value="F420H2_bilvrd_red/Heme_oxyg"/>
</dbReference>
<dbReference type="EMBL" id="JACHBR010000001">
    <property type="protein sequence ID" value="MBB5629449.1"/>
    <property type="molecule type" value="Genomic_DNA"/>
</dbReference>
<dbReference type="NCBIfam" id="TIGR03618">
    <property type="entry name" value="Rv1155_F420"/>
    <property type="match status" value="1"/>
</dbReference>
<dbReference type="GO" id="GO:0005829">
    <property type="term" value="C:cytosol"/>
    <property type="evidence" value="ECO:0007669"/>
    <property type="project" value="TreeGrafter"/>
</dbReference>
<sequence length="165" mass="17556">MTVPGGPRVSAEEGLRLVRAYGGADNWLAVLVTTRPDGQPSVSVVNAGVLPHPLTGAPAVAFVSRGGTAKLDNLRGDPRATLVFRAGWEWVAVRGPAELAGPDDPLPGLDADRVPGLLRDIYHAAGGEHPDLEEYDRAMAADRRTAVLLRPDRFTTNPRGAEHQE</sequence>
<keyword evidence="4" id="KW-1185">Reference proteome</keyword>
<dbReference type="InterPro" id="IPR011576">
    <property type="entry name" value="Pyridox_Oxase_N"/>
</dbReference>
<dbReference type="Pfam" id="PF01243">
    <property type="entry name" value="PNPOx_N"/>
    <property type="match status" value="1"/>
</dbReference>
<dbReference type="GO" id="GO:0070967">
    <property type="term" value="F:coenzyme F420 binding"/>
    <property type="evidence" value="ECO:0007669"/>
    <property type="project" value="TreeGrafter"/>
</dbReference>
<dbReference type="RefSeq" id="WP_184614546.1">
    <property type="nucleotide sequence ID" value="NZ_BOOS01000056.1"/>
</dbReference>
<gene>
    <name evidence="3" type="ORF">BJ981_005148</name>
</gene>
<reference evidence="3 4" key="1">
    <citation type="submission" date="2020-08" db="EMBL/GenBank/DDBJ databases">
        <title>Sequencing the genomes of 1000 actinobacteria strains.</title>
        <authorList>
            <person name="Klenk H.-P."/>
        </authorList>
    </citation>
    <scope>NUCLEOTIDE SEQUENCE [LARGE SCALE GENOMIC DNA]</scope>
    <source>
        <strain evidence="3 4">DSM 45790</strain>
    </source>
</reference>
<dbReference type="AlphaFoldDB" id="A0A7W8Z8N2"/>
<dbReference type="PANTHER" id="PTHR35176:SF2">
    <property type="entry name" value="F420H(2)-DEPENDENT REDUCTASE RV1155"/>
    <property type="match status" value="1"/>
</dbReference>
<dbReference type="InterPro" id="IPR019920">
    <property type="entry name" value="F420-binding_dom_put"/>
</dbReference>
<proteinExistence type="predicted"/>
<dbReference type="InterPro" id="IPR012349">
    <property type="entry name" value="Split_barrel_FMN-bd"/>
</dbReference>
<organism evidence="3 4">
    <name type="scientific">Sphaerisporangium krabiense</name>
    <dbReference type="NCBI Taxonomy" id="763782"/>
    <lineage>
        <taxon>Bacteria</taxon>
        <taxon>Bacillati</taxon>
        <taxon>Actinomycetota</taxon>
        <taxon>Actinomycetes</taxon>
        <taxon>Streptosporangiales</taxon>
        <taxon>Streptosporangiaceae</taxon>
        <taxon>Sphaerisporangium</taxon>
    </lineage>
</organism>
<evidence type="ECO:0000313" key="3">
    <source>
        <dbReference type="EMBL" id="MBB5629449.1"/>
    </source>
</evidence>
<dbReference type="Proteomes" id="UP000588112">
    <property type="component" value="Unassembled WGS sequence"/>
</dbReference>
<feature type="domain" description="Pyridoxamine 5'-phosphate oxidase N-terminal" evidence="2">
    <location>
        <begin position="28"/>
        <end position="105"/>
    </location>
</feature>
<keyword evidence="1" id="KW-0560">Oxidoreductase</keyword>
<dbReference type="GO" id="GO:0016627">
    <property type="term" value="F:oxidoreductase activity, acting on the CH-CH group of donors"/>
    <property type="evidence" value="ECO:0007669"/>
    <property type="project" value="TreeGrafter"/>
</dbReference>
<evidence type="ECO:0000256" key="1">
    <source>
        <dbReference type="ARBA" id="ARBA00023002"/>
    </source>
</evidence>
<name>A0A7W8Z8N2_9ACTN</name>